<dbReference type="AlphaFoldDB" id="A0A9N9DDC5"/>
<accession>A0A9N9DDC5</accession>
<evidence type="ECO:0000313" key="1">
    <source>
        <dbReference type="EMBL" id="CAG8637220.1"/>
    </source>
</evidence>
<comment type="caution">
    <text evidence="1">The sequence shown here is derived from an EMBL/GenBank/DDBJ whole genome shotgun (WGS) entry which is preliminary data.</text>
</comment>
<protein>
    <submittedName>
        <fullName evidence="1">1176_t:CDS:1</fullName>
    </submittedName>
</protein>
<dbReference type="InterPro" id="IPR027417">
    <property type="entry name" value="P-loop_NTPase"/>
</dbReference>
<evidence type="ECO:0000313" key="2">
    <source>
        <dbReference type="Proteomes" id="UP000789572"/>
    </source>
</evidence>
<name>A0A9N9DDC5_9GLOM</name>
<gene>
    <name evidence="1" type="ORF">POCULU_LOCUS9225</name>
</gene>
<reference evidence="1" key="1">
    <citation type="submission" date="2021-06" db="EMBL/GenBank/DDBJ databases">
        <authorList>
            <person name="Kallberg Y."/>
            <person name="Tangrot J."/>
            <person name="Rosling A."/>
        </authorList>
    </citation>
    <scope>NUCLEOTIDE SEQUENCE</scope>
    <source>
        <strain evidence="1">IA702</strain>
    </source>
</reference>
<dbReference type="OrthoDB" id="2364732at2759"/>
<organism evidence="1 2">
    <name type="scientific">Paraglomus occultum</name>
    <dbReference type="NCBI Taxonomy" id="144539"/>
    <lineage>
        <taxon>Eukaryota</taxon>
        <taxon>Fungi</taxon>
        <taxon>Fungi incertae sedis</taxon>
        <taxon>Mucoromycota</taxon>
        <taxon>Glomeromycotina</taxon>
        <taxon>Glomeromycetes</taxon>
        <taxon>Paraglomerales</taxon>
        <taxon>Paraglomeraceae</taxon>
        <taxon>Paraglomus</taxon>
    </lineage>
</organism>
<dbReference type="EMBL" id="CAJVPJ010003238">
    <property type="protein sequence ID" value="CAG8637220.1"/>
    <property type="molecule type" value="Genomic_DNA"/>
</dbReference>
<proteinExistence type="predicted"/>
<sequence length="601" mass="69472">MERGEFLWKYSRDYSSATLQQAEDAYKEYQDFYAQYHQKKPGATTNCYEEYIKTKQGGLGGTIISGDELGDGYEGVDITRETVCRRIPTTDRLLKCLLDKRIILVRSPPMAGKTTLAQLFEHTLLQSEETKKGLRRVFRISLLWMVRFGESWAFAEQFQYLMNGTSWADFVRKSDVETILIIDEIQKIYKPQGEKTEPLHGGKAFWDVFKNIQQYSRLRIVAFASYGYHGAYEENGRPMEISPYHLDKDNIWDFEDVRYTPCEFEDYFNRFCKHKLKTLGEADAPLLSQYVQEATARHPGLVAFMMDKINERFIKHESLTFAKIFNYIKSYGFHAAFKGIRAAPRLSNMTDEEKSLADAVLFRKGGIKLRRDAIPNDGRIVKTNILTDTNHASADGDSILDFPAPLLRAIYLQDRLGGQPRAEVEPKTFREFIVLVFGAMNPMTLRKSLGVGRDGRLLERVWQMEFYRAAMQVLPVDTHASVDVGAVFGSDGYLDFYVNDKRNWAIELLRDGDVSREHQQRFHEDGLYSSILQAAKEWAIIDIRQKKELPQRFERNFIYVRCSETFENVTLKFADRTEQLVTLSGTNQLLEIDISSLRVDH</sequence>
<dbReference type="Gene3D" id="3.40.50.300">
    <property type="entry name" value="P-loop containing nucleotide triphosphate hydrolases"/>
    <property type="match status" value="1"/>
</dbReference>
<dbReference type="Proteomes" id="UP000789572">
    <property type="component" value="Unassembled WGS sequence"/>
</dbReference>
<keyword evidence="2" id="KW-1185">Reference proteome</keyword>
<dbReference type="SUPFAM" id="SSF52540">
    <property type="entry name" value="P-loop containing nucleoside triphosphate hydrolases"/>
    <property type="match status" value="1"/>
</dbReference>